<dbReference type="eggNOG" id="ENOG502SI00">
    <property type="taxonomic scope" value="Eukaryota"/>
</dbReference>
<organism evidence="1">
    <name type="scientific">Talaromyces marneffei PM1</name>
    <dbReference type="NCBI Taxonomy" id="1077442"/>
    <lineage>
        <taxon>Eukaryota</taxon>
        <taxon>Fungi</taxon>
        <taxon>Dikarya</taxon>
        <taxon>Ascomycota</taxon>
        <taxon>Pezizomycotina</taxon>
        <taxon>Eurotiomycetes</taxon>
        <taxon>Eurotiomycetidae</taxon>
        <taxon>Eurotiales</taxon>
        <taxon>Trichocomaceae</taxon>
        <taxon>Talaromyces</taxon>
        <taxon>Talaromyces sect. Talaromyces</taxon>
    </lineage>
</organism>
<accession>A0A093V3B6</accession>
<sequence>MEWKEAPEGRWRKDLGGAEKIYRFTSTIFKLTGREHWGLYTVCQVKFGPGLDPEEEATAALRNAWKALRFEFPALTLIPDGYEAVYPSGSDEEKISAENALEDWAQKTFRVAPLLSVKEILADYKLHDLPELIWLPATSQVVLLISHWRCDGLGTCMLLNRLFQLVSTKASGAVPEGWTVEKDLANISPSIEDAAGAPMVSNPEIEETARDMSKFREKTMNTIGVPYNGDRTTPPGQTAVQVTTFTAESTKTLVDECRARKITVAAAIHAALATAAFELTSAKEVNDYITVMAVSFRPYLQNPYNTVAHACRTYVTGIAPEVSKNASFEEQTTTLTKLFKNWHTDKMSQALRELYRGASQALLSPRSRPAGPPPNPPSGITHSNLGVVDHFIKSKYYGDHQDKTFEALPIIEVTGFEFGVTVLTRQMMFYPWTFRGQLNFSINYNDAYYDTEAPQKLIRERASFNQFVPESPEKYRETAVTTFHSDVL</sequence>
<dbReference type="Gene3D" id="3.30.559.30">
    <property type="entry name" value="Nonribosomal peptide synthetase, condensation domain"/>
    <property type="match status" value="1"/>
</dbReference>
<dbReference type="AlphaFoldDB" id="A0A093V3B6"/>
<protein>
    <submittedName>
        <fullName evidence="1">Uncharacterized protein</fullName>
    </submittedName>
</protein>
<name>A0A093V3B6_TALMA</name>
<dbReference type="PANTHER" id="PTHR42034">
    <property type="entry name" value="CHROMOSOME 7, WHOLE GENOME SHOTGUN SEQUENCE-RELATED"/>
    <property type="match status" value="1"/>
</dbReference>
<proteinExistence type="predicted"/>
<dbReference type="SUPFAM" id="SSF52777">
    <property type="entry name" value="CoA-dependent acyltransferases"/>
    <property type="match status" value="1"/>
</dbReference>
<evidence type="ECO:0000313" key="1">
    <source>
        <dbReference type="EMBL" id="KFX46690.1"/>
    </source>
</evidence>
<dbReference type="PANTHER" id="PTHR42034:SF1">
    <property type="entry name" value="CONDENSATION DOMAIN-CONTAINING PROTEIN"/>
    <property type="match status" value="1"/>
</dbReference>
<dbReference type="HOGENOM" id="CLU_029138_1_0_1"/>
<gene>
    <name evidence="1" type="ORF">GQ26_0181710</name>
</gene>
<reference evidence="1" key="1">
    <citation type="journal article" date="2014" name="PLoS Genet.">
        <title>Signature Gene Expression Reveals Novel Clues to the Molecular Mechanisms of Dimorphic Transition in Penicillium marneffei.</title>
        <authorList>
            <person name="Yang E."/>
            <person name="Wang G."/>
            <person name="Cai J."/>
            <person name="Woo P.C."/>
            <person name="Lau S.K."/>
            <person name="Yuen K.-Y."/>
            <person name="Chow W.-N."/>
            <person name="Lin X."/>
        </authorList>
    </citation>
    <scope>NUCLEOTIDE SEQUENCE [LARGE SCALE GENOMIC DNA]</scope>
    <source>
        <strain evidence="1">PM1</strain>
    </source>
</reference>
<dbReference type="Gene3D" id="3.30.559.10">
    <property type="entry name" value="Chloramphenicol acetyltransferase-like domain"/>
    <property type="match status" value="1"/>
</dbReference>
<dbReference type="EMBL" id="JPOX01000018">
    <property type="protein sequence ID" value="KFX46690.1"/>
    <property type="molecule type" value="Genomic_DNA"/>
</dbReference>
<comment type="caution">
    <text evidence="1">The sequence shown here is derived from an EMBL/GenBank/DDBJ whole genome shotgun (WGS) entry which is preliminary data.</text>
</comment>
<dbReference type="InterPro" id="IPR023213">
    <property type="entry name" value="CAT-like_dom_sf"/>
</dbReference>